<keyword evidence="3" id="KW-0378">Hydrolase</keyword>
<keyword evidence="3" id="KW-0645">Protease</keyword>
<evidence type="ECO:0000313" key="3">
    <source>
        <dbReference type="EMBL" id="GEU70115.1"/>
    </source>
</evidence>
<evidence type="ECO:0000256" key="1">
    <source>
        <dbReference type="PROSITE-ProRule" id="PRU00047"/>
    </source>
</evidence>
<sequence length="394" mass="44851">MRLEEMKHPRAKDVLNKKPTIIRSKWGTTKNDTDYGIFLMMHMEHYNGETSKNWNLKFSTEKQGNTLDIIKMRVSTIPTNNNQRSSLIPRNSQIAQPDMNTSQDIKMKMVDDNVGIQMRQNAVQNDGNEVGQNAVHNSGIQIVENLEGLSVVSEIANQYGNVNVETTPTEGNGNGINGNSIRCYNCRGKGHYESNCIVKPKKRDVAYLQQQLQIALEEEAGIQSTQEEFEFMAAADAYEEIKRVKVDQLRELVDQARVKHSKDHFCAPTAQDMEILIKTCLMPLAIKTQNDSFAFVHELKQEMHANLKYVDSLEKQFVKLESDKAEFSNMYDILLQECVSNDVMCTYLHSLADLDAHSELQCLYLPKVKECECLAQKLSKQNESVSKVVYTELL</sequence>
<dbReference type="GO" id="GO:0006508">
    <property type="term" value="P:proteolysis"/>
    <property type="evidence" value="ECO:0007669"/>
    <property type="project" value="UniProtKB-KW"/>
</dbReference>
<dbReference type="GO" id="GO:0003676">
    <property type="term" value="F:nucleic acid binding"/>
    <property type="evidence" value="ECO:0007669"/>
    <property type="project" value="InterPro"/>
</dbReference>
<proteinExistence type="predicted"/>
<gene>
    <name evidence="3" type="ORF">Tci_042093</name>
</gene>
<keyword evidence="1" id="KW-0863">Zinc-finger</keyword>
<dbReference type="PROSITE" id="PS50158">
    <property type="entry name" value="ZF_CCHC"/>
    <property type="match status" value="1"/>
</dbReference>
<reference evidence="3" key="1">
    <citation type="journal article" date="2019" name="Sci. Rep.">
        <title>Draft genome of Tanacetum cinerariifolium, the natural source of mosquito coil.</title>
        <authorList>
            <person name="Yamashiro T."/>
            <person name="Shiraishi A."/>
            <person name="Satake H."/>
            <person name="Nakayama K."/>
        </authorList>
    </citation>
    <scope>NUCLEOTIDE SEQUENCE</scope>
</reference>
<dbReference type="InterPro" id="IPR036875">
    <property type="entry name" value="Znf_CCHC_sf"/>
</dbReference>
<evidence type="ECO:0000259" key="2">
    <source>
        <dbReference type="PROSITE" id="PS50158"/>
    </source>
</evidence>
<dbReference type="EMBL" id="BKCJ010006055">
    <property type="protein sequence ID" value="GEU70115.1"/>
    <property type="molecule type" value="Genomic_DNA"/>
</dbReference>
<dbReference type="InterPro" id="IPR001878">
    <property type="entry name" value="Znf_CCHC"/>
</dbReference>
<accession>A0A6L2MCZ9</accession>
<feature type="domain" description="CCHC-type" evidence="2">
    <location>
        <begin position="182"/>
        <end position="196"/>
    </location>
</feature>
<keyword evidence="1" id="KW-0479">Metal-binding</keyword>
<protein>
    <submittedName>
        <fullName evidence="3">Ulp1 protease family, C-terminal catalytic domain-containing protein</fullName>
    </submittedName>
</protein>
<organism evidence="3">
    <name type="scientific">Tanacetum cinerariifolium</name>
    <name type="common">Dalmatian daisy</name>
    <name type="synonym">Chrysanthemum cinerariifolium</name>
    <dbReference type="NCBI Taxonomy" id="118510"/>
    <lineage>
        <taxon>Eukaryota</taxon>
        <taxon>Viridiplantae</taxon>
        <taxon>Streptophyta</taxon>
        <taxon>Embryophyta</taxon>
        <taxon>Tracheophyta</taxon>
        <taxon>Spermatophyta</taxon>
        <taxon>Magnoliopsida</taxon>
        <taxon>eudicotyledons</taxon>
        <taxon>Gunneridae</taxon>
        <taxon>Pentapetalae</taxon>
        <taxon>asterids</taxon>
        <taxon>campanulids</taxon>
        <taxon>Asterales</taxon>
        <taxon>Asteraceae</taxon>
        <taxon>Asteroideae</taxon>
        <taxon>Anthemideae</taxon>
        <taxon>Anthemidinae</taxon>
        <taxon>Tanacetum</taxon>
    </lineage>
</organism>
<comment type="caution">
    <text evidence="3">The sequence shown here is derived from an EMBL/GenBank/DDBJ whole genome shotgun (WGS) entry which is preliminary data.</text>
</comment>
<dbReference type="AlphaFoldDB" id="A0A6L2MCZ9"/>
<name>A0A6L2MCZ9_TANCI</name>
<dbReference type="SUPFAM" id="SSF57756">
    <property type="entry name" value="Retrovirus zinc finger-like domains"/>
    <property type="match status" value="1"/>
</dbReference>
<keyword evidence="1" id="KW-0862">Zinc</keyword>
<dbReference type="GO" id="GO:0008233">
    <property type="term" value="F:peptidase activity"/>
    <property type="evidence" value="ECO:0007669"/>
    <property type="project" value="UniProtKB-KW"/>
</dbReference>
<dbReference type="GO" id="GO:0008270">
    <property type="term" value="F:zinc ion binding"/>
    <property type="evidence" value="ECO:0007669"/>
    <property type="project" value="UniProtKB-KW"/>
</dbReference>